<accession>X1Q3F3</accession>
<protein>
    <submittedName>
        <fullName evidence="1">Uncharacterized protein</fullName>
    </submittedName>
</protein>
<comment type="caution">
    <text evidence="1">The sequence shown here is derived from an EMBL/GenBank/DDBJ whole genome shotgun (WGS) entry which is preliminary data.</text>
</comment>
<gene>
    <name evidence="1" type="ORF">S06H3_59438</name>
</gene>
<evidence type="ECO:0000313" key="1">
    <source>
        <dbReference type="EMBL" id="GAI49286.1"/>
    </source>
</evidence>
<reference evidence="1" key="1">
    <citation type="journal article" date="2014" name="Front. Microbiol.">
        <title>High frequency of phylogenetically diverse reductive dehalogenase-homologous genes in deep subseafloor sedimentary metagenomes.</title>
        <authorList>
            <person name="Kawai M."/>
            <person name="Futagami T."/>
            <person name="Toyoda A."/>
            <person name="Takaki Y."/>
            <person name="Nishi S."/>
            <person name="Hori S."/>
            <person name="Arai W."/>
            <person name="Tsubouchi T."/>
            <person name="Morono Y."/>
            <person name="Uchiyama I."/>
            <person name="Ito T."/>
            <person name="Fujiyama A."/>
            <person name="Inagaki F."/>
            <person name="Takami H."/>
        </authorList>
    </citation>
    <scope>NUCLEOTIDE SEQUENCE</scope>
    <source>
        <strain evidence="1">Expedition CK06-06</strain>
    </source>
</reference>
<organism evidence="1">
    <name type="scientific">marine sediment metagenome</name>
    <dbReference type="NCBI Taxonomy" id="412755"/>
    <lineage>
        <taxon>unclassified sequences</taxon>
        <taxon>metagenomes</taxon>
        <taxon>ecological metagenomes</taxon>
    </lineage>
</organism>
<dbReference type="EMBL" id="BARV01038618">
    <property type="protein sequence ID" value="GAI49286.1"/>
    <property type="molecule type" value="Genomic_DNA"/>
</dbReference>
<feature type="non-terminal residue" evidence="1">
    <location>
        <position position="72"/>
    </location>
</feature>
<sequence length="72" mass="8479">MIDELDASPDWLTVTTQHRENTEYLRSITERFIHSEYGSKPWRFRDYVGHRRHDGNGRGGVAFAEKDHGRYG</sequence>
<name>X1Q3F3_9ZZZZ</name>
<dbReference type="AlphaFoldDB" id="X1Q3F3"/>
<proteinExistence type="predicted"/>